<evidence type="ECO:0000256" key="6">
    <source>
        <dbReference type="ARBA" id="ARBA00022898"/>
    </source>
</evidence>
<evidence type="ECO:0000256" key="8">
    <source>
        <dbReference type="ARBA" id="ARBA00038886"/>
    </source>
</evidence>
<dbReference type="InterPro" id="IPR021115">
    <property type="entry name" value="Pyridoxal-P_BS"/>
</dbReference>
<dbReference type="Gene3D" id="3.90.1150.10">
    <property type="entry name" value="Aspartate Aminotransferase, domain 1"/>
    <property type="match status" value="1"/>
</dbReference>
<evidence type="ECO:0000256" key="5">
    <source>
        <dbReference type="ARBA" id="ARBA00022793"/>
    </source>
</evidence>
<comment type="similarity">
    <text evidence="2 12">Belongs to the group II decarboxylase family.</text>
</comment>
<keyword evidence="4" id="KW-0127">Catecholamine biosynthesis</keyword>
<dbReference type="InterPro" id="IPR010977">
    <property type="entry name" value="Aromatic_deC"/>
</dbReference>
<dbReference type="PANTHER" id="PTHR11999">
    <property type="entry name" value="GROUP II PYRIDOXAL-5-PHOSPHATE DECARBOXYLASE"/>
    <property type="match status" value="1"/>
</dbReference>
<dbReference type="PRINTS" id="PR00800">
    <property type="entry name" value="YHDCRBOXLASE"/>
</dbReference>
<keyword evidence="5" id="KW-0210">Decarboxylase</keyword>
<sequence length="237" mass="27616">AVATLGTTSSCTFDNLEELGPVCNDNNVWFHVDAAYAGSAFICPEYRYLMKGIERADSFNFNPHKWLLVNFDCSTMWLKDPSWLVDAFNVDPLYLKHEQQGAAPDYRHWQIPLGRRFRALKLWFVLRLFGIENLQAHIRKHIGLAHYFESLVRSDDRFEITEEVVMGLVCFRLKDSNEVNEALLKRLNGRGVIHLVPSKIRDVYFLRLAICSRYTEKEDIDISWKEVKETADEILKK</sequence>
<accession>A0A482W761</accession>
<keyword evidence="6 11" id="KW-0663">Pyridoxal phosphate</keyword>
<dbReference type="GO" id="GO:0030170">
    <property type="term" value="F:pyridoxal phosphate binding"/>
    <property type="evidence" value="ECO:0007669"/>
    <property type="project" value="InterPro"/>
</dbReference>
<evidence type="ECO:0000256" key="1">
    <source>
        <dbReference type="ARBA" id="ARBA00001933"/>
    </source>
</evidence>
<proteinExistence type="inferred from homology"/>
<dbReference type="PANTHER" id="PTHR11999:SF167">
    <property type="entry name" value="AROMATIC-L-AMINO-ACID DECARBOXYLASE"/>
    <property type="match status" value="1"/>
</dbReference>
<dbReference type="Gene3D" id="3.40.640.10">
    <property type="entry name" value="Type I PLP-dependent aspartate aminotransferase-like (Major domain)"/>
    <property type="match status" value="1"/>
</dbReference>
<dbReference type="Proteomes" id="UP000292052">
    <property type="component" value="Unassembled WGS sequence"/>
</dbReference>
<gene>
    <name evidence="13" type="ORF">BDFB_009536</name>
</gene>
<evidence type="ECO:0000256" key="2">
    <source>
        <dbReference type="ARBA" id="ARBA00009533"/>
    </source>
</evidence>
<evidence type="ECO:0000256" key="4">
    <source>
        <dbReference type="ARBA" id="ARBA00022584"/>
    </source>
</evidence>
<keyword evidence="14" id="KW-1185">Reference proteome</keyword>
<dbReference type="GO" id="GO:0042427">
    <property type="term" value="P:serotonin biosynthetic process"/>
    <property type="evidence" value="ECO:0007669"/>
    <property type="project" value="TreeGrafter"/>
</dbReference>
<dbReference type="STRING" id="1661398.A0A482W761"/>
<dbReference type="SUPFAM" id="SSF53383">
    <property type="entry name" value="PLP-dependent transferases"/>
    <property type="match status" value="1"/>
</dbReference>
<dbReference type="EC" id="4.1.1.28" evidence="8"/>
<dbReference type="InterPro" id="IPR002129">
    <property type="entry name" value="PyrdxlP-dep_de-COase"/>
</dbReference>
<evidence type="ECO:0000256" key="10">
    <source>
        <dbReference type="ARBA" id="ARBA00041275"/>
    </source>
</evidence>
<dbReference type="FunFam" id="3.90.1150.10:FF:000018">
    <property type="entry name" value="Histidine decarboxylase"/>
    <property type="match status" value="1"/>
</dbReference>
<dbReference type="EMBL" id="QDEB01020913">
    <property type="protein sequence ID" value="RZC41011.1"/>
    <property type="molecule type" value="Genomic_DNA"/>
</dbReference>
<feature type="non-terminal residue" evidence="13">
    <location>
        <position position="1"/>
    </location>
</feature>
<dbReference type="GO" id="GO:0019752">
    <property type="term" value="P:carboxylic acid metabolic process"/>
    <property type="evidence" value="ECO:0007669"/>
    <property type="project" value="InterPro"/>
</dbReference>
<reference evidence="13 14" key="1">
    <citation type="submission" date="2017-03" db="EMBL/GenBank/DDBJ databases">
        <title>Genome of the blue death feigning beetle - Asbolus verrucosus.</title>
        <authorList>
            <person name="Rider S.D."/>
        </authorList>
    </citation>
    <scope>NUCLEOTIDE SEQUENCE [LARGE SCALE GENOMIC DNA]</scope>
    <source>
        <strain evidence="13">Butters</strain>
        <tissue evidence="13">Head and leg muscle</tissue>
    </source>
</reference>
<feature type="modified residue" description="N6-(pyridoxal phosphate)lysine" evidence="11">
    <location>
        <position position="65"/>
    </location>
</feature>
<comment type="subunit">
    <text evidence="3">Homodimer.</text>
</comment>
<name>A0A482W761_ASBVE</name>
<dbReference type="GO" id="GO:0006520">
    <property type="term" value="P:amino acid metabolic process"/>
    <property type="evidence" value="ECO:0007669"/>
    <property type="project" value="InterPro"/>
</dbReference>
<keyword evidence="7 12" id="KW-0456">Lyase</keyword>
<dbReference type="InterPro" id="IPR015421">
    <property type="entry name" value="PyrdxlP-dep_Trfase_major"/>
</dbReference>
<dbReference type="OrthoDB" id="639767at2759"/>
<evidence type="ECO:0000256" key="7">
    <source>
        <dbReference type="ARBA" id="ARBA00023239"/>
    </source>
</evidence>
<evidence type="ECO:0000256" key="3">
    <source>
        <dbReference type="ARBA" id="ARBA00011738"/>
    </source>
</evidence>
<evidence type="ECO:0000256" key="12">
    <source>
        <dbReference type="RuleBase" id="RU000382"/>
    </source>
</evidence>
<organism evidence="13 14">
    <name type="scientific">Asbolus verrucosus</name>
    <name type="common">Desert ironclad beetle</name>
    <dbReference type="NCBI Taxonomy" id="1661398"/>
    <lineage>
        <taxon>Eukaryota</taxon>
        <taxon>Metazoa</taxon>
        <taxon>Ecdysozoa</taxon>
        <taxon>Arthropoda</taxon>
        <taxon>Hexapoda</taxon>
        <taxon>Insecta</taxon>
        <taxon>Pterygota</taxon>
        <taxon>Neoptera</taxon>
        <taxon>Endopterygota</taxon>
        <taxon>Coleoptera</taxon>
        <taxon>Polyphaga</taxon>
        <taxon>Cucujiformia</taxon>
        <taxon>Tenebrionidae</taxon>
        <taxon>Pimeliinae</taxon>
        <taxon>Asbolus</taxon>
    </lineage>
</organism>
<comment type="caution">
    <text evidence="13">The sequence shown here is derived from an EMBL/GenBank/DDBJ whole genome shotgun (WGS) entry which is preliminary data.</text>
</comment>
<evidence type="ECO:0000313" key="13">
    <source>
        <dbReference type="EMBL" id="RZC41011.1"/>
    </source>
</evidence>
<evidence type="ECO:0000313" key="14">
    <source>
        <dbReference type="Proteomes" id="UP000292052"/>
    </source>
</evidence>
<evidence type="ECO:0000256" key="11">
    <source>
        <dbReference type="PIRSR" id="PIRSR602129-50"/>
    </source>
</evidence>
<dbReference type="InterPro" id="IPR015424">
    <property type="entry name" value="PyrdxlP-dep_Trfase"/>
</dbReference>
<comment type="cofactor">
    <cofactor evidence="1 11 12">
        <name>pyridoxal 5'-phosphate</name>
        <dbReference type="ChEBI" id="CHEBI:597326"/>
    </cofactor>
</comment>
<evidence type="ECO:0000256" key="9">
    <source>
        <dbReference type="ARBA" id="ARBA00040968"/>
    </source>
</evidence>
<dbReference type="InterPro" id="IPR015422">
    <property type="entry name" value="PyrdxlP-dep_Trfase_small"/>
</dbReference>
<dbReference type="GO" id="GO:0042423">
    <property type="term" value="P:catecholamine biosynthetic process"/>
    <property type="evidence" value="ECO:0007669"/>
    <property type="project" value="UniProtKB-KW"/>
</dbReference>
<dbReference type="PROSITE" id="PS00392">
    <property type="entry name" value="DDC_GAD_HDC_YDC"/>
    <property type="match status" value="1"/>
</dbReference>
<dbReference type="GO" id="GO:0005737">
    <property type="term" value="C:cytoplasm"/>
    <property type="evidence" value="ECO:0007669"/>
    <property type="project" value="TreeGrafter"/>
</dbReference>
<dbReference type="Pfam" id="PF00282">
    <property type="entry name" value="Pyridoxal_deC"/>
    <property type="match status" value="1"/>
</dbReference>
<dbReference type="GO" id="GO:0004058">
    <property type="term" value="F:aromatic-L-amino-acid decarboxylase activity"/>
    <property type="evidence" value="ECO:0007669"/>
    <property type="project" value="UniProtKB-EC"/>
</dbReference>
<protein>
    <recommendedName>
        <fullName evidence="9">Aromatic-L-amino-acid decarboxylase</fullName>
        <ecNumber evidence="8">4.1.1.28</ecNumber>
    </recommendedName>
    <alternativeName>
        <fullName evidence="10">DOPA decarboxylase</fullName>
    </alternativeName>
</protein>
<dbReference type="AlphaFoldDB" id="A0A482W761"/>